<keyword evidence="3" id="KW-1185">Reference proteome</keyword>
<sequence>MKRMNEKIQLIFEALLTHLDTYESISIIYLKTCVKINTHATFLSVYTKQNNLELEFQLDRKEDIFPISFCQRISKNRVLHRVVLGELSEFDDQIRAWVNDAYCLIEKKTTDN</sequence>
<evidence type="ECO:0000313" key="3">
    <source>
        <dbReference type="Proteomes" id="UP000293562"/>
    </source>
</evidence>
<reference evidence="2 3" key="1">
    <citation type="submission" date="2019-02" db="EMBL/GenBank/DDBJ databases">
        <title>Genomic Encyclopedia of Type Strains, Phase IV (KMG-IV): sequencing the most valuable type-strain genomes for metagenomic binning, comparative biology and taxonomic classification.</title>
        <authorList>
            <person name="Goeker M."/>
        </authorList>
    </citation>
    <scope>NUCLEOTIDE SEQUENCE [LARGE SCALE GENOMIC DNA]</scope>
    <source>
        <strain evidence="2 3">DSM 28825</strain>
    </source>
</reference>
<name>A0A4Q7VH90_9BACT</name>
<comment type="caution">
    <text evidence="2">The sequence shown here is derived from an EMBL/GenBank/DDBJ whole genome shotgun (WGS) entry which is preliminary data.</text>
</comment>
<gene>
    <name evidence="2" type="ORF">EV201_0066</name>
</gene>
<dbReference type="Pfam" id="PF18899">
    <property type="entry name" value="DUF5655"/>
    <property type="match status" value="1"/>
</dbReference>
<proteinExistence type="predicted"/>
<dbReference type="EMBL" id="SHKN01000001">
    <property type="protein sequence ID" value="RZT95446.1"/>
    <property type="molecule type" value="Genomic_DNA"/>
</dbReference>
<dbReference type="RefSeq" id="WP_130305415.1">
    <property type="nucleotide sequence ID" value="NZ_SHKN01000001.1"/>
</dbReference>
<dbReference type="AlphaFoldDB" id="A0A4Q7VH90"/>
<protein>
    <recommendedName>
        <fullName evidence="1">DUF5655 domain-containing protein</fullName>
    </recommendedName>
</protein>
<dbReference type="OrthoDB" id="1118588at2"/>
<organism evidence="2 3">
    <name type="scientific">Ancylomarina subtilis</name>
    <dbReference type="NCBI Taxonomy" id="1639035"/>
    <lineage>
        <taxon>Bacteria</taxon>
        <taxon>Pseudomonadati</taxon>
        <taxon>Bacteroidota</taxon>
        <taxon>Bacteroidia</taxon>
        <taxon>Marinilabiliales</taxon>
        <taxon>Marinifilaceae</taxon>
        <taxon>Ancylomarina</taxon>
    </lineage>
</organism>
<accession>A0A4Q7VH90</accession>
<evidence type="ECO:0000313" key="2">
    <source>
        <dbReference type="EMBL" id="RZT95446.1"/>
    </source>
</evidence>
<feature type="domain" description="DUF5655" evidence="1">
    <location>
        <begin position="6"/>
        <end position="103"/>
    </location>
</feature>
<evidence type="ECO:0000259" key="1">
    <source>
        <dbReference type="Pfam" id="PF18899"/>
    </source>
</evidence>
<dbReference type="InterPro" id="IPR043714">
    <property type="entry name" value="DUF5655"/>
</dbReference>
<dbReference type="Proteomes" id="UP000293562">
    <property type="component" value="Unassembled WGS sequence"/>
</dbReference>